<evidence type="ECO:0000256" key="3">
    <source>
        <dbReference type="ARBA" id="ARBA00022490"/>
    </source>
</evidence>
<evidence type="ECO:0000256" key="1">
    <source>
        <dbReference type="ARBA" id="ARBA00004245"/>
    </source>
</evidence>
<evidence type="ECO:0000256" key="10">
    <source>
        <dbReference type="SAM" id="MobiDB-lite"/>
    </source>
</evidence>
<keyword evidence="5" id="KW-0547">Nucleotide-binding</keyword>
<organism evidence="11 12">
    <name type="scientific">Cercophora newfieldiana</name>
    <dbReference type="NCBI Taxonomy" id="92897"/>
    <lineage>
        <taxon>Eukaryota</taxon>
        <taxon>Fungi</taxon>
        <taxon>Dikarya</taxon>
        <taxon>Ascomycota</taxon>
        <taxon>Pezizomycotina</taxon>
        <taxon>Sordariomycetes</taxon>
        <taxon>Sordariomycetidae</taxon>
        <taxon>Sordariales</taxon>
        <taxon>Lasiosphaeriaceae</taxon>
        <taxon>Cercophora</taxon>
    </lineage>
</organism>
<dbReference type="GO" id="GO:0005868">
    <property type="term" value="C:cytoplasmic dynein complex"/>
    <property type="evidence" value="ECO:0007669"/>
    <property type="project" value="InterPro"/>
</dbReference>
<name>A0AA39YM39_9PEZI</name>
<keyword evidence="12" id="KW-1185">Reference proteome</keyword>
<evidence type="ECO:0000256" key="6">
    <source>
        <dbReference type="ARBA" id="ARBA00022840"/>
    </source>
</evidence>
<keyword evidence="6" id="KW-0067">ATP-binding</keyword>
<dbReference type="InterPro" id="IPR022780">
    <property type="entry name" value="Dynein_light_int_chain"/>
</dbReference>
<dbReference type="GO" id="GO:0000226">
    <property type="term" value="P:microtubule cytoskeleton organization"/>
    <property type="evidence" value="ECO:0007669"/>
    <property type="project" value="TreeGrafter"/>
</dbReference>
<feature type="region of interest" description="Disordered" evidence="10">
    <location>
        <begin position="488"/>
        <end position="529"/>
    </location>
</feature>
<dbReference type="PANTHER" id="PTHR12688">
    <property type="entry name" value="DYNEIN LIGHT INTERMEDIATE CHAIN"/>
    <property type="match status" value="1"/>
</dbReference>
<dbReference type="GO" id="GO:0045504">
    <property type="term" value="F:dynein heavy chain binding"/>
    <property type="evidence" value="ECO:0007669"/>
    <property type="project" value="TreeGrafter"/>
</dbReference>
<dbReference type="GO" id="GO:0035974">
    <property type="term" value="C:meiotic spindle pole body"/>
    <property type="evidence" value="ECO:0007669"/>
    <property type="project" value="TreeGrafter"/>
</dbReference>
<evidence type="ECO:0000313" key="12">
    <source>
        <dbReference type="Proteomes" id="UP001174936"/>
    </source>
</evidence>
<proteinExistence type="predicted"/>
<dbReference type="InterPro" id="IPR008467">
    <property type="entry name" value="Dynein1_light_intermed_chain"/>
</dbReference>
<evidence type="ECO:0000256" key="5">
    <source>
        <dbReference type="ARBA" id="ARBA00022741"/>
    </source>
</evidence>
<accession>A0AA39YM39</accession>
<dbReference type="Pfam" id="PF05783">
    <property type="entry name" value="DLIC"/>
    <property type="match status" value="1"/>
</dbReference>
<dbReference type="GO" id="GO:0005874">
    <property type="term" value="C:microtubule"/>
    <property type="evidence" value="ECO:0007669"/>
    <property type="project" value="UniProtKB-KW"/>
</dbReference>
<keyword evidence="4" id="KW-0493">Microtubule</keyword>
<comment type="caution">
    <text evidence="11">The sequence shown here is derived from an EMBL/GenBank/DDBJ whole genome shotgun (WGS) entry which is preliminary data.</text>
</comment>
<protein>
    <submittedName>
        <fullName evidence="11">Dynein light intermediate chain-domain-containing protein</fullName>
    </submittedName>
</protein>
<evidence type="ECO:0000313" key="11">
    <source>
        <dbReference type="EMBL" id="KAK0655081.1"/>
    </source>
</evidence>
<evidence type="ECO:0000256" key="4">
    <source>
        <dbReference type="ARBA" id="ARBA00022701"/>
    </source>
</evidence>
<evidence type="ECO:0000256" key="2">
    <source>
        <dbReference type="ARBA" id="ARBA00022448"/>
    </source>
</evidence>
<feature type="compositionally biased region" description="Low complexity" evidence="10">
    <location>
        <begin position="10"/>
        <end position="23"/>
    </location>
</feature>
<keyword evidence="7" id="KW-0243">Dynein</keyword>
<evidence type="ECO:0000256" key="7">
    <source>
        <dbReference type="ARBA" id="ARBA00023017"/>
    </source>
</evidence>
<keyword evidence="9" id="KW-0206">Cytoskeleton</keyword>
<dbReference type="AlphaFoldDB" id="A0AA39YM39"/>
<dbReference type="Proteomes" id="UP001174936">
    <property type="component" value="Unassembled WGS sequence"/>
</dbReference>
<feature type="region of interest" description="Disordered" evidence="10">
    <location>
        <begin position="1"/>
        <end position="26"/>
    </location>
</feature>
<dbReference type="GO" id="GO:0005524">
    <property type="term" value="F:ATP binding"/>
    <property type="evidence" value="ECO:0007669"/>
    <property type="project" value="UniProtKB-KW"/>
</dbReference>
<reference evidence="11" key="1">
    <citation type="submission" date="2023-06" db="EMBL/GenBank/DDBJ databases">
        <title>Genome-scale phylogeny and comparative genomics of the fungal order Sordariales.</title>
        <authorList>
            <consortium name="Lawrence Berkeley National Laboratory"/>
            <person name="Hensen N."/>
            <person name="Bonometti L."/>
            <person name="Westerberg I."/>
            <person name="Brannstrom I.O."/>
            <person name="Guillou S."/>
            <person name="Cros-Aarteil S."/>
            <person name="Calhoun S."/>
            <person name="Haridas S."/>
            <person name="Kuo A."/>
            <person name="Mondo S."/>
            <person name="Pangilinan J."/>
            <person name="Riley R."/>
            <person name="Labutti K."/>
            <person name="Andreopoulos B."/>
            <person name="Lipzen A."/>
            <person name="Chen C."/>
            <person name="Yanf M."/>
            <person name="Daum C."/>
            <person name="Ng V."/>
            <person name="Clum A."/>
            <person name="Steindorff A."/>
            <person name="Ohm R."/>
            <person name="Martin F."/>
            <person name="Silar P."/>
            <person name="Natvig D."/>
            <person name="Lalanne C."/>
            <person name="Gautier V."/>
            <person name="Ament-Velasquez S.L."/>
            <person name="Kruys A."/>
            <person name="Hutchinson M.I."/>
            <person name="Powell A.J."/>
            <person name="Barry K."/>
            <person name="Miller A.N."/>
            <person name="Grigoriev I.V."/>
            <person name="Debuchy R."/>
            <person name="Gladieux P."/>
            <person name="Thoren M.H."/>
            <person name="Johannesson H."/>
        </authorList>
    </citation>
    <scope>NUCLEOTIDE SEQUENCE</scope>
    <source>
        <strain evidence="11">SMH2532-1</strain>
    </source>
</reference>
<dbReference type="GO" id="GO:0007018">
    <property type="term" value="P:microtubule-based movement"/>
    <property type="evidence" value="ECO:0007669"/>
    <property type="project" value="InterPro"/>
</dbReference>
<evidence type="ECO:0000256" key="9">
    <source>
        <dbReference type="ARBA" id="ARBA00023212"/>
    </source>
</evidence>
<comment type="subcellular location">
    <subcellularLocation>
        <location evidence="1">Cytoplasm</location>
        <location evidence="1">Cytoskeleton</location>
    </subcellularLocation>
</comment>
<dbReference type="PANTHER" id="PTHR12688:SF0">
    <property type="entry name" value="DYNEIN LIGHT INTERMEDIATE CHAIN"/>
    <property type="match status" value="1"/>
</dbReference>
<keyword evidence="2" id="KW-0813">Transport</keyword>
<gene>
    <name evidence="11" type="ORF">B0T16DRAFT_363483</name>
</gene>
<evidence type="ECO:0000256" key="8">
    <source>
        <dbReference type="ARBA" id="ARBA00023175"/>
    </source>
</evidence>
<dbReference type="EMBL" id="JAULSV010000001">
    <property type="protein sequence ID" value="KAK0655081.1"/>
    <property type="molecule type" value="Genomic_DNA"/>
</dbReference>
<keyword evidence="3" id="KW-0963">Cytoplasm</keyword>
<keyword evidence="8" id="KW-0505">Motor protein</keyword>
<sequence length="529" mass="58864">MTANDSNRFSTYTTASAGSGSDSKNGDAKKDLWSSMLDSVASGKRLPEKNIIMLGGTVDSQREFFESLSATEVRRTLDRQASRLPPVANSFALGYTYYDVLDADQEDTLARISLYTLTSPSPAFASLLQPLLTPQSIPNTLIVVLLDWSQPWKWMRQLREWILLLRTVIISLSNECTGTMEEVMVSWRDRGRGGGTNLDGTTAVPGADPDVSLPLGPGEWEDALGLPLCVVCQNAEKMEYLEKTQGWKEEEFDVVLQFMRTILLRHGASLIYTTPSTPSQLPSLIHSSLGIHSLLKKHPLKHNVIDRDKIVVPPNWDSWGKIRVLREGFDVEMASSGWSIDLSQSLEDPHTNGVEDGDDVLSNGDDAYRQEPEGSTVGLYEAAVQDPTMDALHRAGRNTHSTKLEVDTTETQIFLGQQLKVLEAYRQKHEAMLREEARSRNGNKNSHEEYYNGLNPEPKVLEHIGPVQFNMGGIQVDADDMVQRLKDRQTYDSNPPSPGEGREDAPEMDTENLQAFFHGLMNRRGGSGN</sequence>